<reference evidence="5" key="1">
    <citation type="journal article" date="2020" name="Mol. Plant Microbe Interact.">
        <title>Genome Sequence of the Biocontrol Agent Coniothyrium minitans strain Conio (IMI 134523).</title>
        <authorList>
            <person name="Patel D."/>
            <person name="Shittu T.A."/>
            <person name="Baroncelli R."/>
            <person name="Muthumeenakshi S."/>
            <person name="Osborne T.H."/>
            <person name="Janganan T.K."/>
            <person name="Sreenivasaprasad S."/>
        </authorList>
    </citation>
    <scope>NUCLEOTIDE SEQUENCE</scope>
    <source>
        <strain evidence="5">Conio</strain>
    </source>
</reference>
<name>A0A9P6GHJ2_9PLEO</name>
<evidence type="ECO:0000313" key="6">
    <source>
        <dbReference type="Proteomes" id="UP000756921"/>
    </source>
</evidence>
<sequence>MANSDKKTDEVDGIARERQESRPDFSIPPPRKKLPKGLQATLDSDEKMWEILNGRAEDTTDTNVRYAAYASRVRTVMMSAHRYVAYTSDIGESFRPVAHPYLVRSAYGISWLYIAGDVANESYKAYMRNQRILNPETAAETVHGKNIVNKAKSLRDTMTDTAGVKAGGSSGEGSSLTGGEIMPSSIPAIEDWRAVAAQRAVFQSVASMGLPALTIHSIVRYSGRAMKNVKNVRLRTWGPIGLGIAAVPALPYMFDEPIEHLTEQIFYHAFRLVGGPKAVEGRPVTGQKELRKAESGLSGSTKPRSEL</sequence>
<dbReference type="InterPro" id="IPR019560">
    <property type="entry name" value="Mitochondrial_18_kDa_protein"/>
</dbReference>
<feature type="region of interest" description="Disordered" evidence="4">
    <location>
        <begin position="281"/>
        <end position="307"/>
    </location>
</feature>
<feature type="compositionally biased region" description="Basic and acidic residues" evidence="4">
    <location>
        <begin position="1"/>
        <end position="23"/>
    </location>
</feature>
<proteinExistence type="inferred from homology"/>
<feature type="region of interest" description="Disordered" evidence="4">
    <location>
        <begin position="1"/>
        <end position="38"/>
    </location>
</feature>
<feature type="compositionally biased region" description="Polar residues" evidence="4">
    <location>
        <begin position="297"/>
        <end position="307"/>
    </location>
</feature>
<evidence type="ECO:0000256" key="2">
    <source>
        <dbReference type="ARBA" id="ARBA00017835"/>
    </source>
</evidence>
<dbReference type="Pfam" id="PF10558">
    <property type="entry name" value="MTP18"/>
    <property type="match status" value="1"/>
</dbReference>
<dbReference type="PANTHER" id="PTHR11001:SF2">
    <property type="entry name" value="MITOCHONDRIAL FISSION PROCESS PROTEIN 1"/>
    <property type="match status" value="1"/>
</dbReference>
<dbReference type="GO" id="GO:0000266">
    <property type="term" value="P:mitochondrial fission"/>
    <property type="evidence" value="ECO:0007669"/>
    <property type="project" value="TreeGrafter"/>
</dbReference>
<evidence type="ECO:0000256" key="1">
    <source>
        <dbReference type="ARBA" id="ARBA00009224"/>
    </source>
</evidence>
<evidence type="ECO:0000256" key="4">
    <source>
        <dbReference type="SAM" id="MobiDB-lite"/>
    </source>
</evidence>
<dbReference type="GO" id="GO:0005739">
    <property type="term" value="C:mitochondrion"/>
    <property type="evidence" value="ECO:0007669"/>
    <property type="project" value="TreeGrafter"/>
</dbReference>
<comment type="similarity">
    <text evidence="1">Belongs to the MTFP1 family.</text>
</comment>
<dbReference type="AlphaFoldDB" id="A0A9P6GHJ2"/>
<dbReference type="PANTHER" id="PTHR11001">
    <property type="entry name" value="MITOCHONDRIAL FISSION PROCESS PROTEIN 1"/>
    <property type="match status" value="1"/>
</dbReference>
<evidence type="ECO:0000256" key="3">
    <source>
        <dbReference type="ARBA" id="ARBA00029631"/>
    </source>
</evidence>
<protein>
    <recommendedName>
        <fullName evidence="2">Mitochondrial fission process protein 1</fullName>
    </recommendedName>
    <alternativeName>
        <fullName evidence="3">Mitochondrial 18 kDa protein</fullName>
    </alternativeName>
</protein>
<dbReference type="Proteomes" id="UP000756921">
    <property type="component" value="Unassembled WGS sequence"/>
</dbReference>
<keyword evidence="6" id="KW-1185">Reference proteome</keyword>
<dbReference type="OrthoDB" id="424969at2759"/>
<comment type="caution">
    <text evidence="5">The sequence shown here is derived from an EMBL/GenBank/DDBJ whole genome shotgun (WGS) entry which is preliminary data.</text>
</comment>
<organism evidence="5 6">
    <name type="scientific">Paraphaeosphaeria minitans</name>
    <dbReference type="NCBI Taxonomy" id="565426"/>
    <lineage>
        <taxon>Eukaryota</taxon>
        <taxon>Fungi</taxon>
        <taxon>Dikarya</taxon>
        <taxon>Ascomycota</taxon>
        <taxon>Pezizomycotina</taxon>
        <taxon>Dothideomycetes</taxon>
        <taxon>Pleosporomycetidae</taxon>
        <taxon>Pleosporales</taxon>
        <taxon>Massarineae</taxon>
        <taxon>Didymosphaeriaceae</taxon>
        <taxon>Paraphaeosphaeria</taxon>
    </lineage>
</organism>
<gene>
    <name evidence="5" type="ORF">PMIN01_07443</name>
</gene>
<dbReference type="EMBL" id="WJXW01000007">
    <property type="protein sequence ID" value="KAF9734540.1"/>
    <property type="molecule type" value="Genomic_DNA"/>
</dbReference>
<evidence type="ECO:0000313" key="5">
    <source>
        <dbReference type="EMBL" id="KAF9734540.1"/>
    </source>
</evidence>
<accession>A0A9P6GHJ2</accession>